<dbReference type="Proteomes" id="UP000004893">
    <property type="component" value="Unassembled WGS sequence"/>
</dbReference>
<dbReference type="EMBL" id="ABYI02000020">
    <property type="protein sequence ID" value="EEG74307.1"/>
    <property type="molecule type" value="Genomic_DNA"/>
</dbReference>
<name>C0C0H0_9FIRM</name>
<reference evidence="1" key="1">
    <citation type="submission" date="2009-02" db="EMBL/GenBank/DDBJ databases">
        <authorList>
            <person name="Fulton L."/>
            <person name="Clifton S."/>
            <person name="Fulton B."/>
            <person name="Xu J."/>
            <person name="Minx P."/>
            <person name="Pepin K.H."/>
            <person name="Johnson M."/>
            <person name="Bhonagiri V."/>
            <person name="Nash W.E."/>
            <person name="Mardis E.R."/>
            <person name="Wilson R.K."/>
        </authorList>
    </citation>
    <scope>NUCLEOTIDE SEQUENCE [LARGE SCALE GENOMIC DNA]</scope>
    <source>
        <strain evidence="1">DSM 15053</strain>
    </source>
</reference>
<evidence type="ECO:0000313" key="2">
    <source>
        <dbReference type="Proteomes" id="UP000004893"/>
    </source>
</evidence>
<protein>
    <submittedName>
        <fullName evidence="1">Uncharacterized protein</fullName>
    </submittedName>
</protein>
<proteinExistence type="predicted"/>
<dbReference type="AlphaFoldDB" id="C0C0H0"/>
<accession>C0C0H0</accession>
<comment type="caution">
    <text evidence="1">The sequence shown here is derived from an EMBL/GenBank/DDBJ whole genome shotgun (WGS) entry which is preliminary data.</text>
</comment>
<gene>
    <name evidence="1" type="ORF">CLOHYLEM_05566</name>
</gene>
<keyword evidence="2" id="KW-1185">Reference proteome</keyword>
<evidence type="ECO:0000313" key="1">
    <source>
        <dbReference type="EMBL" id="EEG74307.1"/>
    </source>
</evidence>
<dbReference type="HOGENOM" id="CLU_3268030_0_0_9"/>
<organism evidence="1 2">
    <name type="scientific">[Clostridium] hylemonae DSM 15053</name>
    <dbReference type="NCBI Taxonomy" id="553973"/>
    <lineage>
        <taxon>Bacteria</taxon>
        <taxon>Bacillati</taxon>
        <taxon>Bacillota</taxon>
        <taxon>Clostridia</taxon>
        <taxon>Lachnospirales</taxon>
        <taxon>Lachnospiraceae</taxon>
    </lineage>
</organism>
<reference evidence="1" key="2">
    <citation type="submission" date="2013-06" db="EMBL/GenBank/DDBJ databases">
        <title>Draft genome sequence of Clostridium hylemonae (DSM 15053).</title>
        <authorList>
            <person name="Sudarsanam P."/>
            <person name="Ley R."/>
            <person name="Guruge J."/>
            <person name="Turnbaugh P.J."/>
            <person name="Mahowald M."/>
            <person name="Liep D."/>
            <person name="Gordon J."/>
        </authorList>
    </citation>
    <scope>NUCLEOTIDE SEQUENCE</scope>
    <source>
        <strain evidence="1">DSM 15053</strain>
    </source>
</reference>
<dbReference type="STRING" id="553973.CLOHYLEM_05566"/>
<sequence>MPLSYFCRNSRNNMLRFSYTLTNIIYREKENRCHAKLLHLR</sequence>